<name>A0A075JDA2_9MICO</name>
<protein>
    <recommendedName>
        <fullName evidence="3">DUF4245 family protein</fullName>
    </recommendedName>
</protein>
<evidence type="ECO:0000313" key="1">
    <source>
        <dbReference type="EMBL" id="AIF40261.1"/>
    </source>
</evidence>
<dbReference type="KEGG" id="dni:HX89_04000"/>
<keyword evidence="2" id="KW-1185">Reference proteome</keyword>
<gene>
    <name evidence="1" type="ORF">HX89_04000</name>
</gene>
<proteinExistence type="predicted"/>
<dbReference type="AlphaFoldDB" id="A0A075JDA2"/>
<reference evidence="1 2" key="1">
    <citation type="submission" date="2014-07" db="EMBL/GenBank/DDBJ databases">
        <title>Genome Sequencing of Dermacoccus nishinomiyaensis.</title>
        <authorList>
            <person name="Hong K.W."/>
            <person name="Chan K.G."/>
        </authorList>
    </citation>
    <scope>NUCLEOTIDE SEQUENCE [LARGE SCALE GENOMIC DNA]</scope>
    <source>
        <strain evidence="1 2">M25</strain>
    </source>
</reference>
<sequence length="139" mass="14762">MQASQIAREVSSTKHWDVAVADGLGSPWRAVNVAIVPGDKDHAERWRAGYQGDGEDYVSIQQRKDGGAAWIKDVASGSDAGSVDLGGVSWRKVEMQSGQKGLVRSQPLAGLDTVVTGKGSWAQLQQIATAAKPYSQIAK</sequence>
<organism evidence="1 2">
    <name type="scientific">Dermacoccus nishinomiyaensis</name>
    <dbReference type="NCBI Taxonomy" id="1274"/>
    <lineage>
        <taxon>Bacteria</taxon>
        <taxon>Bacillati</taxon>
        <taxon>Actinomycetota</taxon>
        <taxon>Actinomycetes</taxon>
        <taxon>Micrococcales</taxon>
        <taxon>Dermacoccaceae</taxon>
        <taxon>Dermacoccus</taxon>
    </lineage>
</organism>
<accession>A0A075JDA2</accession>
<evidence type="ECO:0008006" key="3">
    <source>
        <dbReference type="Google" id="ProtNLM"/>
    </source>
</evidence>
<dbReference type="Proteomes" id="UP000027986">
    <property type="component" value="Chromosome"/>
</dbReference>
<dbReference type="eggNOG" id="ENOG5033C4E">
    <property type="taxonomic scope" value="Bacteria"/>
</dbReference>
<dbReference type="Pfam" id="PF14030">
    <property type="entry name" value="DUF4245"/>
    <property type="match status" value="1"/>
</dbReference>
<dbReference type="EMBL" id="CP008889">
    <property type="protein sequence ID" value="AIF40261.1"/>
    <property type="molecule type" value="Genomic_DNA"/>
</dbReference>
<dbReference type="InterPro" id="IPR025339">
    <property type="entry name" value="DUF4245"/>
</dbReference>
<dbReference type="HOGENOM" id="CLU_1841857_0_0_11"/>
<evidence type="ECO:0000313" key="2">
    <source>
        <dbReference type="Proteomes" id="UP000027986"/>
    </source>
</evidence>